<dbReference type="RefSeq" id="WP_162521586.1">
    <property type="nucleotide sequence ID" value="NZ_JAYMMG010000004.1"/>
</dbReference>
<comment type="caution">
    <text evidence="10">The sequence shown here is derived from an EMBL/GenBank/DDBJ whole genome shotgun (WGS) entry which is preliminary data.</text>
</comment>
<evidence type="ECO:0000256" key="8">
    <source>
        <dbReference type="RuleBase" id="RU003942"/>
    </source>
</evidence>
<keyword evidence="6 9" id="KW-0472">Membrane</keyword>
<protein>
    <submittedName>
        <fullName evidence="10">QacE family quaternary ammonium compound efflux SMR transporter</fullName>
    </submittedName>
</protein>
<name>A0A7K1GLL4_9FLAO</name>
<evidence type="ECO:0000256" key="6">
    <source>
        <dbReference type="ARBA" id="ARBA00023136"/>
    </source>
</evidence>
<evidence type="ECO:0000256" key="3">
    <source>
        <dbReference type="ARBA" id="ARBA00022475"/>
    </source>
</evidence>
<proteinExistence type="inferred from homology"/>
<dbReference type="InterPro" id="IPR000390">
    <property type="entry name" value="Small_drug/metabolite_transptr"/>
</dbReference>
<keyword evidence="2" id="KW-0813">Transport</keyword>
<organism evidence="10 11">
    <name type="scientific">Myroides pelagicus</name>
    <dbReference type="NCBI Taxonomy" id="270914"/>
    <lineage>
        <taxon>Bacteria</taxon>
        <taxon>Pseudomonadati</taxon>
        <taxon>Bacteroidota</taxon>
        <taxon>Flavobacteriia</taxon>
        <taxon>Flavobacteriales</taxon>
        <taxon>Flavobacteriaceae</taxon>
        <taxon>Myroides</taxon>
    </lineage>
</organism>
<evidence type="ECO:0000256" key="4">
    <source>
        <dbReference type="ARBA" id="ARBA00022692"/>
    </source>
</evidence>
<evidence type="ECO:0000256" key="7">
    <source>
        <dbReference type="ARBA" id="ARBA00038032"/>
    </source>
</evidence>
<dbReference type="Gene3D" id="1.10.3730.20">
    <property type="match status" value="1"/>
</dbReference>
<dbReference type="EMBL" id="WMJY01000014">
    <property type="protein sequence ID" value="MTH29775.1"/>
    <property type="molecule type" value="Genomic_DNA"/>
</dbReference>
<evidence type="ECO:0000313" key="10">
    <source>
        <dbReference type="EMBL" id="MTH29775.1"/>
    </source>
</evidence>
<gene>
    <name evidence="10" type="ORF">GJV77_07570</name>
</gene>
<dbReference type="Pfam" id="PF00893">
    <property type="entry name" value="Multi_Drug_Res"/>
    <property type="match status" value="1"/>
</dbReference>
<keyword evidence="3" id="KW-1003">Cell membrane</keyword>
<dbReference type="PANTHER" id="PTHR30561:SF1">
    <property type="entry name" value="MULTIDRUG TRANSPORTER EMRE"/>
    <property type="match status" value="1"/>
</dbReference>
<feature type="transmembrane region" description="Helical" evidence="9">
    <location>
        <begin position="85"/>
        <end position="104"/>
    </location>
</feature>
<evidence type="ECO:0000256" key="1">
    <source>
        <dbReference type="ARBA" id="ARBA00004651"/>
    </source>
</evidence>
<feature type="transmembrane region" description="Helical" evidence="9">
    <location>
        <begin position="59"/>
        <end position="79"/>
    </location>
</feature>
<dbReference type="GO" id="GO:0022857">
    <property type="term" value="F:transmembrane transporter activity"/>
    <property type="evidence" value="ECO:0007669"/>
    <property type="project" value="InterPro"/>
</dbReference>
<keyword evidence="11" id="KW-1185">Reference proteome</keyword>
<comment type="subcellular location">
    <subcellularLocation>
        <location evidence="1 8">Cell membrane</location>
        <topology evidence="1 8">Multi-pass membrane protein</topology>
    </subcellularLocation>
</comment>
<sequence>MKNFLFLLVAIILEVIATSTLKKSENFTKIIPTLITLVGYAGAFYFLSLTLRTIPIGIAYALWSGIGIVLVTIAAYFIYKQKLDLPAIVGIAFIIIGVIIIQVFSKSNAH</sequence>
<evidence type="ECO:0000256" key="2">
    <source>
        <dbReference type="ARBA" id="ARBA00022448"/>
    </source>
</evidence>
<dbReference type="AlphaFoldDB" id="A0A7K1GLL4"/>
<dbReference type="InterPro" id="IPR037185">
    <property type="entry name" value="EmrE-like"/>
</dbReference>
<dbReference type="SUPFAM" id="SSF103481">
    <property type="entry name" value="Multidrug resistance efflux transporter EmrE"/>
    <property type="match status" value="1"/>
</dbReference>
<evidence type="ECO:0000256" key="5">
    <source>
        <dbReference type="ARBA" id="ARBA00022989"/>
    </source>
</evidence>
<dbReference type="InterPro" id="IPR045324">
    <property type="entry name" value="Small_multidrug_res"/>
</dbReference>
<dbReference type="Proteomes" id="UP000488936">
    <property type="component" value="Unassembled WGS sequence"/>
</dbReference>
<dbReference type="PANTHER" id="PTHR30561">
    <property type="entry name" value="SMR FAMILY PROTON-DEPENDENT DRUG EFFLUX TRANSPORTER SUGE"/>
    <property type="match status" value="1"/>
</dbReference>
<dbReference type="GO" id="GO:1990961">
    <property type="term" value="P:xenobiotic detoxification by transmembrane export across the plasma membrane"/>
    <property type="evidence" value="ECO:0007669"/>
    <property type="project" value="UniProtKB-ARBA"/>
</dbReference>
<reference evidence="10 11" key="1">
    <citation type="journal article" date="2006" name="Int. J. Syst. Evol. Microbiol.">
        <title>Myroides pelagicus sp. nov., isolated from seawater in Thailand.</title>
        <authorList>
            <person name="Yoon J."/>
            <person name="Maneerat S."/>
            <person name="Kawai F."/>
            <person name="Yokota A."/>
        </authorList>
    </citation>
    <scope>NUCLEOTIDE SEQUENCE [LARGE SCALE GENOMIC DNA]</scope>
    <source>
        <strain evidence="10 11">SM1T</strain>
    </source>
</reference>
<dbReference type="FunFam" id="1.10.3730.20:FF:000001">
    <property type="entry name" value="Quaternary ammonium compound resistance transporter SugE"/>
    <property type="match status" value="1"/>
</dbReference>
<feature type="transmembrane region" description="Helical" evidence="9">
    <location>
        <begin position="27"/>
        <end position="47"/>
    </location>
</feature>
<keyword evidence="4 8" id="KW-0812">Transmembrane</keyword>
<evidence type="ECO:0000313" key="11">
    <source>
        <dbReference type="Proteomes" id="UP000488936"/>
    </source>
</evidence>
<accession>A0A7K1GLL4</accession>
<dbReference type="GO" id="GO:0005886">
    <property type="term" value="C:plasma membrane"/>
    <property type="evidence" value="ECO:0007669"/>
    <property type="project" value="UniProtKB-SubCell"/>
</dbReference>
<evidence type="ECO:0000256" key="9">
    <source>
        <dbReference type="SAM" id="Phobius"/>
    </source>
</evidence>
<comment type="similarity">
    <text evidence="7 8">Belongs to the drug/metabolite transporter (DMT) superfamily. Small multidrug resistance (SMR) (TC 2.A.7.1) family.</text>
</comment>
<keyword evidence="5 9" id="KW-1133">Transmembrane helix</keyword>